<accession>A0ABV9FXI3</accession>
<feature type="compositionally biased region" description="Basic and acidic residues" evidence="1">
    <location>
        <begin position="29"/>
        <end position="41"/>
    </location>
</feature>
<dbReference type="RefSeq" id="WP_381190819.1">
    <property type="nucleotide sequence ID" value="NZ_JBHSFE010000003.1"/>
</dbReference>
<feature type="region of interest" description="Disordered" evidence="1">
    <location>
        <begin position="56"/>
        <end position="107"/>
    </location>
</feature>
<keyword evidence="3" id="KW-1185">Reference proteome</keyword>
<organism evidence="2 3">
    <name type="scientific">Streptomyces maoxianensis</name>
    <dbReference type="NCBI Taxonomy" id="1459942"/>
    <lineage>
        <taxon>Bacteria</taxon>
        <taxon>Bacillati</taxon>
        <taxon>Actinomycetota</taxon>
        <taxon>Actinomycetes</taxon>
        <taxon>Kitasatosporales</taxon>
        <taxon>Streptomycetaceae</taxon>
        <taxon>Streptomyces</taxon>
    </lineage>
</organism>
<comment type="caution">
    <text evidence="2">The sequence shown here is derived from an EMBL/GenBank/DDBJ whole genome shotgun (WGS) entry which is preliminary data.</text>
</comment>
<evidence type="ECO:0000256" key="1">
    <source>
        <dbReference type="SAM" id="MobiDB-lite"/>
    </source>
</evidence>
<gene>
    <name evidence="2" type="ORF">ACFO9E_01585</name>
</gene>
<dbReference type="EMBL" id="JBHSFE010000003">
    <property type="protein sequence ID" value="MFC4606522.1"/>
    <property type="molecule type" value="Genomic_DNA"/>
</dbReference>
<sequence length="107" mass="11371">MWRLSRPHVGASGPPDTALAPCVLGEPEVDGKQPPELRGAKDAVFAPPHKAVKLATRFDGPADPDTPHMSPCHLPYHDDLGMTGQFLVGDKGQRTGTARAPHSHTGH</sequence>
<dbReference type="Gene3D" id="2.60.40.420">
    <property type="entry name" value="Cupredoxins - blue copper proteins"/>
    <property type="match status" value="1"/>
</dbReference>
<proteinExistence type="predicted"/>
<reference evidence="3" key="1">
    <citation type="journal article" date="2019" name="Int. J. Syst. Evol. Microbiol.">
        <title>The Global Catalogue of Microorganisms (GCM) 10K type strain sequencing project: providing services to taxonomists for standard genome sequencing and annotation.</title>
        <authorList>
            <consortium name="The Broad Institute Genomics Platform"/>
            <consortium name="The Broad Institute Genome Sequencing Center for Infectious Disease"/>
            <person name="Wu L."/>
            <person name="Ma J."/>
        </authorList>
    </citation>
    <scope>NUCLEOTIDE SEQUENCE [LARGE SCALE GENOMIC DNA]</scope>
    <source>
        <strain evidence="3">CGMCC 4.7139</strain>
    </source>
</reference>
<evidence type="ECO:0000313" key="3">
    <source>
        <dbReference type="Proteomes" id="UP001595993"/>
    </source>
</evidence>
<protein>
    <submittedName>
        <fullName evidence="2">Uncharacterized protein</fullName>
    </submittedName>
</protein>
<dbReference type="InterPro" id="IPR008972">
    <property type="entry name" value="Cupredoxin"/>
</dbReference>
<dbReference type="Proteomes" id="UP001595993">
    <property type="component" value="Unassembled WGS sequence"/>
</dbReference>
<name>A0ABV9FXI3_9ACTN</name>
<feature type="region of interest" description="Disordered" evidence="1">
    <location>
        <begin position="1"/>
        <end position="42"/>
    </location>
</feature>
<evidence type="ECO:0000313" key="2">
    <source>
        <dbReference type="EMBL" id="MFC4606522.1"/>
    </source>
</evidence>